<dbReference type="SUPFAM" id="SSF48452">
    <property type="entry name" value="TPR-like"/>
    <property type="match status" value="1"/>
</dbReference>
<dbReference type="InterPro" id="IPR011990">
    <property type="entry name" value="TPR-like_helical_dom_sf"/>
</dbReference>
<dbReference type="OrthoDB" id="10255632at2759"/>
<dbReference type="Proteomes" id="UP000314294">
    <property type="component" value="Unassembled WGS sequence"/>
</dbReference>
<dbReference type="GO" id="GO:0005737">
    <property type="term" value="C:cytoplasm"/>
    <property type="evidence" value="ECO:0007669"/>
    <property type="project" value="TreeGrafter"/>
</dbReference>
<dbReference type="GO" id="GO:0051307">
    <property type="term" value="P:meiotic chromosome separation"/>
    <property type="evidence" value="ECO:0007669"/>
    <property type="project" value="TreeGrafter"/>
</dbReference>
<dbReference type="GO" id="GO:0072686">
    <property type="term" value="C:mitotic spindle"/>
    <property type="evidence" value="ECO:0007669"/>
    <property type="project" value="TreeGrafter"/>
</dbReference>
<organism evidence="1 2">
    <name type="scientific">Liparis tanakae</name>
    <name type="common">Tanaka's snailfish</name>
    <dbReference type="NCBI Taxonomy" id="230148"/>
    <lineage>
        <taxon>Eukaryota</taxon>
        <taxon>Metazoa</taxon>
        <taxon>Chordata</taxon>
        <taxon>Craniata</taxon>
        <taxon>Vertebrata</taxon>
        <taxon>Euteleostomi</taxon>
        <taxon>Actinopterygii</taxon>
        <taxon>Neopterygii</taxon>
        <taxon>Teleostei</taxon>
        <taxon>Neoteleostei</taxon>
        <taxon>Acanthomorphata</taxon>
        <taxon>Eupercaria</taxon>
        <taxon>Perciformes</taxon>
        <taxon>Cottioidei</taxon>
        <taxon>Cottales</taxon>
        <taxon>Liparidae</taxon>
        <taxon>Liparis</taxon>
    </lineage>
</organism>
<name>A0A4Z2IUA3_9TELE</name>
<dbReference type="InterPro" id="IPR005314">
    <property type="entry name" value="Peptidase_C50"/>
</dbReference>
<gene>
    <name evidence="1" type="primary">ESPL1</name>
    <name evidence="1" type="ORF">EYF80_008447</name>
</gene>
<evidence type="ECO:0000313" key="1">
    <source>
        <dbReference type="EMBL" id="TNN81391.1"/>
    </source>
</evidence>
<dbReference type="GO" id="GO:0006508">
    <property type="term" value="P:proteolysis"/>
    <property type="evidence" value="ECO:0007669"/>
    <property type="project" value="InterPro"/>
</dbReference>
<accession>A0A4Z2IUA3</accession>
<dbReference type="GO" id="GO:0004197">
    <property type="term" value="F:cysteine-type endopeptidase activity"/>
    <property type="evidence" value="ECO:0007669"/>
    <property type="project" value="InterPro"/>
</dbReference>
<dbReference type="EMBL" id="SRLO01000047">
    <property type="protein sequence ID" value="TNN81391.1"/>
    <property type="molecule type" value="Genomic_DNA"/>
</dbReference>
<dbReference type="GO" id="GO:0005634">
    <property type="term" value="C:nucleus"/>
    <property type="evidence" value="ECO:0007669"/>
    <property type="project" value="InterPro"/>
</dbReference>
<keyword evidence="2" id="KW-1185">Reference proteome</keyword>
<dbReference type="PANTHER" id="PTHR12792">
    <property type="entry name" value="EXTRA SPINDLE POLES 1-RELATED"/>
    <property type="match status" value="1"/>
</dbReference>
<evidence type="ECO:0000313" key="2">
    <source>
        <dbReference type="Proteomes" id="UP000314294"/>
    </source>
</evidence>
<sequence>MDITFYFLEELCKPLERALEEWSALLRTHALPSVRNPKQTCSSIAVTAALFKLKGKPLKALEAYQLAIGLSRQLADAHGCASYLCQSTSLLLDMGTPELALAQLEQAELCLASVKTADGPSSLSMLVILLKAQYCYSTGQVDRGVPHLCEVLKEVNKQRQSKSWYLLRARMLQTCSSYLSLDTAALPQAQRSPITQHGLNSPDAALYESLKLLCSLLVALVGKGLYGSNGSSSDMHFIDHGDNLVLKWQLLSELLNCSMKVVAVRSSCGAVNDARLQCLEALKLAIKLQALSQYVHMVEG</sequence>
<protein>
    <submittedName>
        <fullName evidence="1">Separin</fullName>
    </submittedName>
</protein>
<dbReference type="PANTHER" id="PTHR12792:SF0">
    <property type="entry name" value="SEPARIN"/>
    <property type="match status" value="1"/>
</dbReference>
<comment type="caution">
    <text evidence="1">The sequence shown here is derived from an EMBL/GenBank/DDBJ whole genome shotgun (WGS) entry which is preliminary data.</text>
</comment>
<dbReference type="AlphaFoldDB" id="A0A4Z2IUA3"/>
<dbReference type="GO" id="GO:0005813">
    <property type="term" value="C:centrosome"/>
    <property type="evidence" value="ECO:0007669"/>
    <property type="project" value="TreeGrafter"/>
</dbReference>
<reference evidence="1 2" key="1">
    <citation type="submission" date="2019-03" db="EMBL/GenBank/DDBJ databases">
        <title>First draft genome of Liparis tanakae, snailfish: a comprehensive survey of snailfish specific genes.</title>
        <authorList>
            <person name="Kim W."/>
            <person name="Song I."/>
            <person name="Jeong J.-H."/>
            <person name="Kim D."/>
            <person name="Kim S."/>
            <person name="Ryu S."/>
            <person name="Song J.Y."/>
            <person name="Lee S.K."/>
        </authorList>
    </citation>
    <scope>NUCLEOTIDE SEQUENCE [LARGE SCALE GENOMIC DNA]</scope>
    <source>
        <tissue evidence="1">Muscle</tissue>
    </source>
</reference>
<proteinExistence type="predicted"/>